<name>A0A5J4Z8C5_PORPP</name>
<evidence type="ECO:0008006" key="3">
    <source>
        <dbReference type="Google" id="ProtNLM"/>
    </source>
</evidence>
<comment type="caution">
    <text evidence="1">The sequence shown here is derived from an EMBL/GenBank/DDBJ whole genome shotgun (WGS) entry which is preliminary data.</text>
</comment>
<evidence type="ECO:0000313" key="2">
    <source>
        <dbReference type="Proteomes" id="UP000324585"/>
    </source>
</evidence>
<keyword evidence="2" id="KW-1185">Reference proteome</keyword>
<proteinExistence type="predicted"/>
<protein>
    <recommendedName>
        <fullName evidence="3">Late endosomal/lysosomal adaptor and MAPK and MTOR activator 5</fullName>
    </recommendedName>
</protein>
<evidence type="ECO:0000313" key="1">
    <source>
        <dbReference type="EMBL" id="KAA8500016.1"/>
    </source>
</evidence>
<dbReference type="Gene3D" id="3.30.450.30">
    <property type="entry name" value="Dynein light chain 2a, cytoplasmic"/>
    <property type="match status" value="1"/>
</dbReference>
<reference evidence="2" key="1">
    <citation type="journal article" date="2019" name="Nat. Commun.">
        <title>Expansion of phycobilisome linker gene families in mesophilic red algae.</title>
        <authorList>
            <person name="Lee J."/>
            <person name="Kim D."/>
            <person name="Bhattacharya D."/>
            <person name="Yoon H.S."/>
        </authorList>
    </citation>
    <scope>NUCLEOTIDE SEQUENCE [LARGE SCALE GENOMIC DNA]</scope>
    <source>
        <strain evidence="2">CCMP 1328</strain>
    </source>
</reference>
<dbReference type="EMBL" id="VRMN01000001">
    <property type="protein sequence ID" value="KAA8500016.1"/>
    <property type="molecule type" value="Genomic_DNA"/>
</dbReference>
<sequence length="94" mass="10379">MNAQYDACLDKLCEQDGVKGALVLDSLGLCVSRRGVARLSDVEPILKAETAARAAQTEGQTQDVLAFRHFDHIILLERFPKLVIIVYKHPDESG</sequence>
<dbReference type="AlphaFoldDB" id="A0A5J4Z8C5"/>
<gene>
    <name evidence="1" type="ORF">FVE85_7601</name>
</gene>
<accession>A0A5J4Z8C5</accession>
<dbReference type="Proteomes" id="UP000324585">
    <property type="component" value="Unassembled WGS sequence"/>
</dbReference>
<organism evidence="1 2">
    <name type="scientific">Porphyridium purpureum</name>
    <name type="common">Red alga</name>
    <name type="synonym">Porphyridium cruentum</name>
    <dbReference type="NCBI Taxonomy" id="35688"/>
    <lineage>
        <taxon>Eukaryota</taxon>
        <taxon>Rhodophyta</taxon>
        <taxon>Bangiophyceae</taxon>
        <taxon>Porphyridiales</taxon>
        <taxon>Porphyridiaceae</taxon>
        <taxon>Porphyridium</taxon>
    </lineage>
</organism>